<dbReference type="Proteomes" id="UP000681978">
    <property type="component" value="Genome"/>
</dbReference>
<organism evidence="1 2">
    <name type="scientific">Tomato fruit blotch virus</name>
    <dbReference type="NCBI Taxonomy" id="2762435"/>
    <lineage>
        <taxon>Viruses</taxon>
        <taxon>Riboviria</taxon>
        <taxon>Orthornavirae</taxon>
        <taxon>Kitrinoviricota</taxon>
        <taxon>Alsuviricetes</taxon>
        <taxon>Martellivirales</taxon>
        <taxon>Kitaviridae</taxon>
        <taxon>Blunervirus</taxon>
        <taxon>Blunervirus solani</taxon>
    </lineage>
</organism>
<keyword evidence="2" id="KW-1185">Reference proteome</keyword>
<dbReference type="GeneID" id="80550562"/>
<evidence type="ECO:0000313" key="1">
    <source>
        <dbReference type="EMBL" id="QEL52508.1"/>
    </source>
</evidence>
<proteinExistence type="predicted"/>
<accession>A0A5C1D960</accession>
<dbReference type="RefSeq" id="YP_010840080.1">
    <property type="nucleotide sequence ID" value="NC_078394.1"/>
</dbReference>
<protein>
    <submittedName>
        <fullName evidence="1">Uncharacterized protein</fullName>
    </submittedName>
</protein>
<evidence type="ECO:0000313" key="2">
    <source>
        <dbReference type="Proteomes" id="UP000681978"/>
    </source>
</evidence>
<dbReference type="KEGG" id="vg:80550562"/>
<dbReference type="EMBL" id="MK517479">
    <property type="protein sequence ID" value="QEL52508.1"/>
    <property type="molecule type" value="Genomic_RNA"/>
</dbReference>
<name>A0A5C1D960_9VIRU</name>
<sequence length="165" mass="18292">MDSARTVEDYFKNKQNAEAKVFECRKAEFIRSSDLAIEAISRADTDLNMRFKIAREVTLKRDVALEKLRSEHKQTVRTLNRDKQYALSDLKSEKANWKSIAGATFENSLGRSAFSGARGSALSPSPAGKPLAQFSTVSDTSIPKYRKVSSKVSGAALSTLSYLFD</sequence>
<accession>A0A8A8QKU0</accession>
<reference evidence="1" key="1">
    <citation type="submission" date="2019-02" db="EMBL/GenBank/DDBJ databases">
        <title>A new blunerivirus species from Tomato.</title>
        <authorList>
            <person name="Ciuffo M."/>
            <person name="Forgia M."/>
            <person name="Chiapello M."/>
            <person name="Peracchio C."/>
            <person name="Turina M."/>
        </authorList>
    </citation>
    <scope>NUCLEOTIDE SEQUENCE [LARGE SCALE GENOMIC DNA]</scope>
    <source>
        <strain evidence="1">Fondi2018</strain>
    </source>
</reference>